<dbReference type="InterPro" id="IPR000531">
    <property type="entry name" value="Beta-barrel_TonB"/>
</dbReference>
<sequence>MSYSRSFISSLITSTALAAGPAMAQGQTISEPEASSSGQSGNEIVVTAQKFEQRAQDVPITITATSGERIRELGVTDLDELSNYIPGLNIQEQSANNPGIVIRGVTSDSGSAQQGPRVTLYYNGVDISRSRGSYQAIYDLERIEVIKGPQATLFGTASAVGAISLVSAKPKPGFSAEVTGGYGNYDATLLGGFVNAGNDTIAARLAFEWRTRDGYVENLATSQDEELYAQDNLGLRASLHFTPTDDFTVDVIGTFDRQKNGGTPFISGTYPTEAGPANPFGPANLGGSPLSESALGAAQLGLDREVYDLNVTAEYEFGDNWFFTTVNGYREFDSVEIFDADGSAAWYLEFGEIARGWQLSHEGRFAYAGERLRGSAGWNYFKEDGVQNVPFSTEEGTFLQCLGLLGIPQSMLPCVASDGSVPSAQATGLATGGLLTQVPYQSEFENQGKNETYSVFADVTWPATGALELTAGLRYLWEDRASGYFADVPTPFLPNAAPGAPFTPSLIPGQVDTGGQTFIAKDSFDAWLPRFNVLYRMSPDVNLYATVSKGRRSPVVQLTASPSATGSVPNLQLVPEEIVWNYEGGIKLASGPVQASLGVYYQDYTGFQVSVIQGDGTTRTESAGNAANLGVEAELSVQAADWLSLFANGAWVDAKIDEDTALTTAFSGARFRLQPEFQAAAGFTVDTDLGNGMRLFATPTVTHRSSIFFEVPNNPVTAQEAVTLINARAGISLADEQFEIAAFIRNASNKNYLLDAGNTGGSFGVPTFIPAEPRFYGIQLTARLF</sequence>
<keyword evidence="7" id="KW-0406">Ion transport</keyword>
<dbReference type="GO" id="GO:0009279">
    <property type="term" value="C:cell outer membrane"/>
    <property type="evidence" value="ECO:0007669"/>
    <property type="project" value="UniProtKB-SubCell"/>
</dbReference>
<dbReference type="OrthoDB" id="7313036at2"/>
<reference evidence="17" key="2">
    <citation type="submission" date="2015-04" db="EMBL/GenBank/DDBJ databases">
        <title>The complete genome sequence of Erythrobacter sp. s21-N3.</title>
        <authorList>
            <person name="Zhuang L."/>
            <person name="Liu Y."/>
            <person name="Shao Z."/>
        </authorList>
    </citation>
    <scope>NUCLEOTIDE SEQUENCE [LARGE SCALE GENOMIC DNA]</scope>
    <source>
        <strain evidence="17">s21-N3</strain>
    </source>
</reference>
<dbReference type="EMBL" id="CP011310">
    <property type="protein sequence ID" value="AKQ43177.1"/>
    <property type="molecule type" value="Genomic_DNA"/>
</dbReference>
<dbReference type="GO" id="GO:0006826">
    <property type="term" value="P:iron ion transport"/>
    <property type="evidence" value="ECO:0007669"/>
    <property type="project" value="UniProtKB-KW"/>
</dbReference>
<dbReference type="Pfam" id="PF00593">
    <property type="entry name" value="TonB_dep_Rec_b-barrel"/>
    <property type="match status" value="1"/>
</dbReference>
<protein>
    <submittedName>
        <fullName evidence="16">Membrane protein</fullName>
    </submittedName>
</protein>
<dbReference type="SUPFAM" id="SSF56935">
    <property type="entry name" value="Porins"/>
    <property type="match status" value="1"/>
</dbReference>
<proteinExistence type="inferred from homology"/>
<evidence type="ECO:0000256" key="10">
    <source>
        <dbReference type="ARBA" id="ARBA00023237"/>
    </source>
</evidence>
<dbReference type="Gene3D" id="2.40.170.20">
    <property type="entry name" value="TonB-dependent receptor, beta-barrel domain"/>
    <property type="match status" value="2"/>
</dbReference>
<evidence type="ECO:0000256" key="11">
    <source>
        <dbReference type="PROSITE-ProRule" id="PRU01360"/>
    </source>
</evidence>
<dbReference type="InterPro" id="IPR036942">
    <property type="entry name" value="Beta-barrel_TonB_sf"/>
</dbReference>
<keyword evidence="4" id="KW-0410">Iron transport</keyword>
<keyword evidence="6" id="KW-0408">Iron</keyword>
<dbReference type="Proteomes" id="UP000059113">
    <property type="component" value="Chromosome"/>
</dbReference>
<keyword evidence="8 12" id="KW-0798">TonB box</keyword>
<evidence type="ECO:0000256" key="7">
    <source>
        <dbReference type="ARBA" id="ARBA00023065"/>
    </source>
</evidence>
<dbReference type="InterPro" id="IPR039426">
    <property type="entry name" value="TonB-dep_rcpt-like"/>
</dbReference>
<dbReference type="KEGG" id="ery:CP97_04755"/>
<evidence type="ECO:0000259" key="14">
    <source>
        <dbReference type="Pfam" id="PF00593"/>
    </source>
</evidence>
<keyword evidence="9 11" id="KW-0472">Membrane</keyword>
<dbReference type="AlphaFoldDB" id="A0A0H4VEQ7"/>
<dbReference type="PANTHER" id="PTHR32552:SF81">
    <property type="entry name" value="TONB-DEPENDENT OUTER MEMBRANE RECEPTOR"/>
    <property type="match status" value="1"/>
</dbReference>
<keyword evidence="17" id="KW-1185">Reference proteome</keyword>
<name>A0A0H4VEQ7_9SPHN</name>
<dbReference type="PANTHER" id="PTHR32552">
    <property type="entry name" value="FERRICHROME IRON RECEPTOR-RELATED"/>
    <property type="match status" value="1"/>
</dbReference>
<dbReference type="PROSITE" id="PS52016">
    <property type="entry name" value="TONB_DEPENDENT_REC_3"/>
    <property type="match status" value="1"/>
</dbReference>
<evidence type="ECO:0000256" key="3">
    <source>
        <dbReference type="ARBA" id="ARBA00022452"/>
    </source>
</evidence>
<evidence type="ECO:0000259" key="15">
    <source>
        <dbReference type="Pfam" id="PF07715"/>
    </source>
</evidence>
<comment type="similarity">
    <text evidence="11 12">Belongs to the TonB-dependent receptor family.</text>
</comment>
<evidence type="ECO:0000313" key="17">
    <source>
        <dbReference type="Proteomes" id="UP000059113"/>
    </source>
</evidence>
<dbReference type="RefSeq" id="WP_048886728.1">
    <property type="nucleotide sequence ID" value="NZ_CP011310.1"/>
</dbReference>
<keyword evidence="5 11" id="KW-0812">Transmembrane</keyword>
<comment type="subcellular location">
    <subcellularLocation>
        <location evidence="1 11">Cell outer membrane</location>
        <topology evidence="1 11">Multi-pass membrane protein</topology>
    </subcellularLocation>
</comment>
<keyword evidence="2 11" id="KW-0813">Transport</keyword>
<evidence type="ECO:0000256" key="5">
    <source>
        <dbReference type="ARBA" id="ARBA00022692"/>
    </source>
</evidence>
<accession>A0A0H4VEQ7</accession>
<dbReference type="STRING" id="1648404.CP97_04755"/>
<evidence type="ECO:0000256" key="12">
    <source>
        <dbReference type="RuleBase" id="RU003357"/>
    </source>
</evidence>
<evidence type="ECO:0000256" key="1">
    <source>
        <dbReference type="ARBA" id="ARBA00004571"/>
    </source>
</evidence>
<evidence type="ECO:0000256" key="4">
    <source>
        <dbReference type="ARBA" id="ARBA00022496"/>
    </source>
</evidence>
<feature type="signal peptide" evidence="13">
    <location>
        <begin position="1"/>
        <end position="18"/>
    </location>
</feature>
<evidence type="ECO:0000256" key="2">
    <source>
        <dbReference type="ARBA" id="ARBA00022448"/>
    </source>
</evidence>
<feature type="domain" description="TonB-dependent receptor plug" evidence="15">
    <location>
        <begin position="55"/>
        <end position="161"/>
    </location>
</feature>
<evidence type="ECO:0000256" key="13">
    <source>
        <dbReference type="SAM" id="SignalP"/>
    </source>
</evidence>
<feature type="chain" id="PRO_5005210743" evidence="13">
    <location>
        <begin position="19"/>
        <end position="785"/>
    </location>
</feature>
<keyword evidence="10 11" id="KW-0998">Cell outer membrane</keyword>
<keyword evidence="13" id="KW-0732">Signal</keyword>
<feature type="domain" description="TonB-dependent receptor-like beta-barrel" evidence="14">
    <location>
        <begin position="272"/>
        <end position="746"/>
    </location>
</feature>
<evidence type="ECO:0000256" key="6">
    <source>
        <dbReference type="ARBA" id="ARBA00023004"/>
    </source>
</evidence>
<dbReference type="Pfam" id="PF07715">
    <property type="entry name" value="Plug"/>
    <property type="match status" value="1"/>
</dbReference>
<keyword evidence="3 11" id="KW-1134">Transmembrane beta strand</keyword>
<dbReference type="PATRIC" id="fig|1648404.4.peg.994"/>
<evidence type="ECO:0000256" key="9">
    <source>
        <dbReference type="ARBA" id="ARBA00023136"/>
    </source>
</evidence>
<organism evidence="16 17">
    <name type="scientific">Aurantiacibacter atlanticus</name>
    <dbReference type="NCBI Taxonomy" id="1648404"/>
    <lineage>
        <taxon>Bacteria</taxon>
        <taxon>Pseudomonadati</taxon>
        <taxon>Pseudomonadota</taxon>
        <taxon>Alphaproteobacteria</taxon>
        <taxon>Sphingomonadales</taxon>
        <taxon>Erythrobacteraceae</taxon>
        <taxon>Aurantiacibacter</taxon>
    </lineage>
</organism>
<evidence type="ECO:0000313" key="16">
    <source>
        <dbReference type="EMBL" id="AKQ43177.1"/>
    </source>
</evidence>
<gene>
    <name evidence="16" type="ORF">CP97_04755</name>
</gene>
<evidence type="ECO:0000256" key="8">
    <source>
        <dbReference type="ARBA" id="ARBA00023077"/>
    </source>
</evidence>
<dbReference type="InterPro" id="IPR012910">
    <property type="entry name" value="Plug_dom"/>
</dbReference>
<reference evidence="16 17" key="1">
    <citation type="journal article" date="2015" name="Int. J. Syst. Evol. Microbiol.">
        <title>Erythrobacter atlanticus sp. nov., a bacterium from ocean sediment able to degrade polycyclic aromatic hydrocarbons.</title>
        <authorList>
            <person name="Zhuang L."/>
            <person name="Liu Y."/>
            <person name="Wang L."/>
            <person name="Wang W."/>
            <person name="Shao Z."/>
        </authorList>
    </citation>
    <scope>NUCLEOTIDE SEQUENCE [LARGE SCALE GENOMIC DNA]</scope>
    <source>
        <strain evidence="17">s21-N3</strain>
    </source>
</reference>